<reference evidence="1 2" key="2">
    <citation type="journal article" date="2022" name="Mol. Ecol. Resour.">
        <title>The genomes of chicory, endive, great burdock and yacon provide insights into Asteraceae paleo-polyploidization history and plant inulin production.</title>
        <authorList>
            <person name="Fan W."/>
            <person name="Wang S."/>
            <person name="Wang H."/>
            <person name="Wang A."/>
            <person name="Jiang F."/>
            <person name="Liu H."/>
            <person name="Zhao H."/>
            <person name="Xu D."/>
            <person name="Zhang Y."/>
        </authorList>
    </citation>
    <scope>NUCLEOTIDE SEQUENCE [LARGE SCALE GENOMIC DNA]</scope>
    <source>
        <strain evidence="2">cv. Punajuju</strain>
        <tissue evidence="1">Leaves</tissue>
    </source>
</reference>
<dbReference type="Proteomes" id="UP001055811">
    <property type="component" value="Linkage Group LG03"/>
</dbReference>
<protein>
    <submittedName>
        <fullName evidence="1">Uncharacterized protein</fullName>
    </submittedName>
</protein>
<organism evidence="1 2">
    <name type="scientific">Cichorium intybus</name>
    <name type="common">Chicory</name>
    <dbReference type="NCBI Taxonomy" id="13427"/>
    <lineage>
        <taxon>Eukaryota</taxon>
        <taxon>Viridiplantae</taxon>
        <taxon>Streptophyta</taxon>
        <taxon>Embryophyta</taxon>
        <taxon>Tracheophyta</taxon>
        <taxon>Spermatophyta</taxon>
        <taxon>Magnoliopsida</taxon>
        <taxon>eudicotyledons</taxon>
        <taxon>Gunneridae</taxon>
        <taxon>Pentapetalae</taxon>
        <taxon>asterids</taxon>
        <taxon>campanulids</taxon>
        <taxon>Asterales</taxon>
        <taxon>Asteraceae</taxon>
        <taxon>Cichorioideae</taxon>
        <taxon>Cichorieae</taxon>
        <taxon>Cichoriinae</taxon>
        <taxon>Cichorium</taxon>
    </lineage>
</organism>
<accession>A0ACB9F1Y5</accession>
<evidence type="ECO:0000313" key="1">
    <source>
        <dbReference type="EMBL" id="KAI3765097.1"/>
    </source>
</evidence>
<gene>
    <name evidence="1" type="ORF">L2E82_15122</name>
</gene>
<evidence type="ECO:0000313" key="2">
    <source>
        <dbReference type="Proteomes" id="UP001055811"/>
    </source>
</evidence>
<sequence length="81" mass="9393">MATQLEASTQLRVPFSAKYIKITPHFEKSRSESHRPQLSERAIYNDCFSFKIGNQNPTTFVLEQQEQRFSKTPCKILGFLP</sequence>
<dbReference type="EMBL" id="CM042011">
    <property type="protein sequence ID" value="KAI3765097.1"/>
    <property type="molecule type" value="Genomic_DNA"/>
</dbReference>
<comment type="caution">
    <text evidence="1">The sequence shown here is derived from an EMBL/GenBank/DDBJ whole genome shotgun (WGS) entry which is preliminary data.</text>
</comment>
<reference evidence="2" key="1">
    <citation type="journal article" date="2022" name="Mol. Ecol. Resour.">
        <title>The genomes of chicory, endive, great burdock and yacon provide insights into Asteraceae palaeo-polyploidization history and plant inulin production.</title>
        <authorList>
            <person name="Fan W."/>
            <person name="Wang S."/>
            <person name="Wang H."/>
            <person name="Wang A."/>
            <person name="Jiang F."/>
            <person name="Liu H."/>
            <person name="Zhao H."/>
            <person name="Xu D."/>
            <person name="Zhang Y."/>
        </authorList>
    </citation>
    <scope>NUCLEOTIDE SEQUENCE [LARGE SCALE GENOMIC DNA]</scope>
    <source>
        <strain evidence="2">cv. Punajuju</strain>
    </source>
</reference>
<proteinExistence type="predicted"/>
<keyword evidence="2" id="KW-1185">Reference proteome</keyword>
<name>A0ACB9F1Y5_CICIN</name>